<feature type="non-terminal residue" evidence="1">
    <location>
        <position position="1"/>
    </location>
</feature>
<gene>
    <name evidence="1" type="ORF">BO86DRAFT_322110</name>
</gene>
<dbReference type="AlphaFoldDB" id="A0A8T8WQN0"/>
<dbReference type="Proteomes" id="UP000249497">
    <property type="component" value="Unassembled WGS sequence"/>
</dbReference>
<evidence type="ECO:0000313" key="1">
    <source>
        <dbReference type="EMBL" id="RAH77872.1"/>
    </source>
</evidence>
<proteinExistence type="predicted"/>
<organism evidence="1 2">
    <name type="scientific">Aspergillus japonicus CBS 114.51</name>
    <dbReference type="NCBI Taxonomy" id="1448312"/>
    <lineage>
        <taxon>Eukaryota</taxon>
        <taxon>Fungi</taxon>
        <taxon>Dikarya</taxon>
        <taxon>Ascomycota</taxon>
        <taxon>Pezizomycotina</taxon>
        <taxon>Eurotiomycetes</taxon>
        <taxon>Eurotiomycetidae</taxon>
        <taxon>Eurotiales</taxon>
        <taxon>Aspergillaceae</taxon>
        <taxon>Aspergillus</taxon>
        <taxon>Aspergillus subgen. Circumdati</taxon>
    </lineage>
</organism>
<keyword evidence="2" id="KW-1185">Reference proteome</keyword>
<dbReference type="SUPFAM" id="SSF53335">
    <property type="entry name" value="S-adenosyl-L-methionine-dependent methyltransferases"/>
    <property type="match status" value="1"/>
</dbReference>
<sequence>SARLNEQQLLWRLQTGHILSPLIPRRSGMRIADLGTGTGHVDPLTPLNLSHELDTAEICGYDISDLSYPPSATLPTNVKLGKLDALSDLPGEYRGAFDVVHLRLWICVIRDNCPDKLVELMEMQEPGGYIQWEKIGRDTSLVTSSPMQRLESLYSRQLERERIDPSWVGRLPDIFRDKGFDVLQDKLGLWDRTVRGLYYANYLIVVMSVMRSRYGDSKEKSTDLESIARELFDQRDVDHGFAWRPIELVAQKAKRA</sequence>
<dbReference type="InterPro" id="IPR029063">
    <property type="entry name" value="SAM-dependent_MTases_sf"/>
</dbReference>
<reference evidence="1 2" key="1">
    <citation type="submission" date="2018-02" db="EMBL/GenBank/DDBJ databases">
        <title>The genomes of Aspergillus section Nigri reveals drivers in fungal speciation.</title>
        <authorList>
            <consortium name="DOE Joint Genome Institute"/>
            <person name="Vesth T.C."/>
            <person name="Nybo J."/>
            <person name="Theobald S."/>
            <person name="Brandl J."/>
            <person name="Frisvad J.C."/>
            <person name="Nielsen K.F."/>
            <person name="Lyhne E.K."/>
            <person name="Kogle M.E."/>
            <person name="Kuo A."/>
            <person name="Riley R."/>
            <person name="Clum A."/>
            <person name="Nolan M."/>
            <person name="Lipzen A."/>
            <person name="Salamov A."/>
            <person name="Henrissat B."/>
            <person name="Wiebenga A."/>
            <person name="De vries R.P."/>
            <person name="Grigoriev I.V."/>
            <person name="Mortensen U.H."/>
            <person name="Andersen M.R."/>
            <person name="Baker S.E."/>
        </authorList>
    </citation>
    <scope>NUCLEOTIDE SEQUENCE [LARGE SCALE GENOMIC DNA]</scope>
    <source>
        <strain evidence="1 2">CBS 114.51</strain>
    </source>
</reference>
<dbReference type="RefSeq" id="XP_025523766.1">
    <property type="nucleotide sequence ID" value="XM_025668373.1"/>
</dbReference>
<feature type="non-terminal residue" evidence="1">
    <location>
        <position position="256"/>
    </location>
</feature>
<name>A0A8T8WQN0_ASPJA</name>
<dbReference type="GeneID" id="37172065"/>
<dbReference type="Gene3D" id="3.40.50.150">
    <property type="entry name" value="Vaccinia Virus protein VP39"/>
    <property type="match status" value="1"/>
</dbReference>
<protein>
    <recommendedName>
        <fullName evidence="3">S-adenosyl-L-methionine-dependent methyltransferase</fullName>
    </recommendedName>
</protein>
<dbReference type="EMBL" id="KZ824835">
    <property type="protein sequence ID" value="RAH77872.1"/>
    <property type="molecule type" value="Genomic_DNA"/>
</dbReference>
<accession>A0A8T8WQN0</accession>
<evidence type="ECO:0000313" key="2">
    <source>
        <dbReference type="Proteomes" id="UP000249497"/>
    </source>
</evidence>
<evidence type="ECO:0008006" key="3">
    <source>
        <dbReference type="Google" id="ProtNLM"/>
    </source>
</evidence>
<dbReference type="OrthoDB" id="417697at2759"/>